<dbReference type="GO" id="GO:0000379">
    <property type="term" value="P:tRNA-type intron splice site recognition and cleavage"/>
    <property type="evidence" value="ECO:0007669"/>
    <property type="project" value="TreeGrafter"/>
</dbReference>
<feature type="region of interest" description="Disordered" evidence="3">
    <location>
        <begin position="254"/>
        <end position="291"/>
    </location>
</feature>
<organism evidence="5 6">
    <name type="scientific">Endocarpon pusillum (strain Z07020 / HMAS-L-300199)</name>
    <name type="common">Lichen-forming fungus</name>
    <dbReference type="NCBI Taxonomy" id="1263415"/>
    <lineage>
        <taxon>Eukaryota</taxon>
        <taxon>Fungi</taxon>
        <taxon>Dikarya</taxon>
        <taxon>Ascomycota</taxon>
        <taxon>Pezizomycotina</taxon>
        <taxon>Eurotiomycetes</taxon>
        <taxon>Chaetothyriomycetidae</taxon>
        <taxon>Verrucariales</taxon>
        <taxon>Verrucariaceae</taxon>
        <taxon>Endocarpon</taxon>
    </lineage>
</organism>
<dbReference type="Pfam" id="PF12928">
    <property type="entry name" value="tRNA_int_end_N2"/>
    <property type="match status" value="1"/>
</dbReference>
<dbReference type="PANTHER" id="PTHR21027">
    <property type="entry name" value="TRNA-SPLICING ENDONUCLEASE SUBUNIT SEN54"/>
    <property type="match status" value="1"/>
</dbReference>
<feature type="compositionally biased region" description="Basic residues" evidence="3">
    <location>
        <begin position="509"/>
        <end position="527"/>
    </location>
</feature>
<feature type="domain" description="tRNA-splicing endonuclease subunit Sen54 N-terminal" evidence="4">
    <location>
        <begin position="68"/>
        <end position="166"/>
    </location>
</feature>
<dbReference type="OrthoDB" id="408683at2759"/>
<proteinExistence type="inferred from homology"/>
<dbReference type="AlphaFoldDB" id="U1HUP0"/>
<dbReference type="RefSeq" id="XP_007800080.1">
    <property type="nucleotide sequence ID" value="XM_007801889.1"/>
</dbReference>
<dbReference type="InterPro" id="IPR024337">
    <property type="entry name" value="tRNA_splic_suSen54"/>
</dbReference>
<feature type="region of interest" description="Disordered" evidence="3">
    <location>
        <begin position="500"/>
        <end position="527"/>
    </location>
</feature>
<evidence type="ECO:0000256" key="3">
    <source>
        <dbReference type="SAM" id="MobiDB-lite"/>
    </source>
</evidence>
<dbReference type="GeneID" id="19237111"/>
<keyword evidence="2" id="KW-0819">tRNA processing</keyword>
<sequence>MDVDLSEETQDFRFLSVLTSNTTLANTTTTPSVASTETLIPKRGIKDFEPNPTRSQQNALRASRQAMHDVLSGERVHGSKNWVIGYFVGSIGGEGESAPLEGRDSGEDGIGLEDRDKRLRGCVVRIDQPRGSTFRTMGVSDRENRIWLLPEEALYCIERGSLDIRWGLPEAEKDDVKGGPVTGGNDEGSAKREGKKDDDDDDYDDAPAFSDLPMSLQGAYATFISDKDLTLARYTVFAGLRRLGYTVIRAPTWDDSAPPSSQTRQEDKTEDKIEDLPITSHARTVSPPSALTSQQPFFKWPSLRTFITRVFQLLFRWESPSKPYHRHPNSYPSFGPLVAPGLYRSYIDIYRALALIPFHNPTSKPQPAHTAPATTSSPETPSIQPQPPNPSMTSTTPPFRISYHVYKPTTPYRKTSPPAPDFRLAVIDAHAHATIPNLTELGTLLEEMPLHDPRKDEKLKKGRPEMRLKAGTRSVVLAVVDNGVVSFLRLAEMGSGREKIYEGKVGRGGGKRSGRGRGAGRGRGRGR</sequence>
<evidence type="ECO:0000259" key="4">
    <source>
        <dbReference type="Pfam" id="PF12928"/>
    </source>
</evidence>
<evidence type="ECO:0000313" key="5">
    <source>
        <dbReference type="EMBL" id="ERF74370.1"/>
    </source>
</evidence>
<dbReference type="eggNOG" id="KOG4772">
    <property type="taxonomic scope" value="Eukaryota"/>
</dbReference>
<evidence type="ECO:0000256" key="2">
    <source>
        <dbReference type="ARBA" id="ARBA00022694"/>
    </source>
</evidence>
<dbReference type="Proteomes" id="UP000019373">
    <property type="component" value="Unassembled WGS sequence"/>
</dbReference>
<feature type="compositionally biased region" description="Basic and acidic residues" evidence="3">
    <location>
        <begin position="188"/>
        <end position="197"/>
    </location>
</feature>
<feature type="compositionally biased region" description="Basic and acidic residues" evidence="3">
    <location>
        <begin position="264"/>
        <end position="275"/>
    </location>
</feature>
<dbReference type="EMBL" id="KE720882">
    <property type="protein sequence ID" value="ERF74370.1"/>
    <property type="molecule type" value="Genomic_DNA"/>
</dbReference>
<dbReference type="PANTHER" id="PTHR21027:SF1">
    <property type="entry name" value="TRNA-SPLICING ENDONUCLEASE SUBUNIT SEN54"/>
    <property type="match status" value="1"/>
</dbReference>
<feature type="compositionally biased region" description="Polar residues" evidence="3">
    <location>
        <begin position="281"/>
        <end position="291"/>
    </location>
</feature>
<gene>
    <name evidence="5" type="ORF">EPUS_02057</name>
</gene>
<dbReference type="InterPro" id="IPR024336">
    <property type="entry name" value="tRNA_splic_suSen54_N"/>
</dbReference>
<accession>U1HUP0</accession>
<protein>
    <recommendedName>
        <fullName evidence="4">tRNA-splicing endonuclease subunit Sen54 N-terminal domain-containing protein</fullName>
    </recommendedName>
</protein>
<dbReference type="GO" id="GO:0000214">
    <property type="term" value="C:tRNA-intron endonuclease complex"/>
    <property type="evidence" value="ECO:0007669"/>
    <property type="project" value="TreeGrafter"/>
</dbReference>
<name>U1HUP0_ENDPU</name>
<feature type="region of interest" description="Disordered" evidence="3">
    <location>
        <begin position="173"/>
        <end position="210"/>
    </location>
</feature>
<comment type="similarity">
    <text evidence="1">Belongs to the SEN54 family.</text>
</comment>
<dbReference type="HOGENOM" id="CLU_028449_2_0_1"/>
<feature type="compositionally biased region" description="Low complexity" evidence="3">
    <location>
        <begin position="367"/>
        <end position="382"/>
    </location>
</feature>
<reference evidence="6" key="1">
    <citation type="journal article" date="2014" name="BMC Genomics">
        <title>Genome characteristics reveal the impact of lichenization on lichen-forming fungus Endocarpon pusillum Hedwig (Verrucariales, Ascomycota).</title>
        <authorList>
            <person name="Wang Y.-Y."/>
            <person name="Liu B."/>
            <person name="Zhang X.-Y."/>
            <person name="Zhou Q.-M."/>
            <person name="Zhang T."/>
            <person name="Li H."/>
            <person name="Yu Y.-F."/>
            <person name="Zhang X.-L."/>
            <person name="Hao X.-Y."/>
            <person name="Wang M."/>
            <person name="Wang L."/>
            <person name="Wei J.-C."/>
        </authorList>
    </citation>
    <scope>NUCLEOTIDE SEQUENCE [LARGE SCALE GENOMIC DNA]</scope>
    <source>
        <strain evidence="6">Z07020 / HMAS-L-300199</strain>
    </source>
</reference>
<evidence type="ECO:0000256" key="1">
    <source>
        <dbReference type="ARBA" id="ARBA00005736"/>
    </source>
</evidence>
<dbReference type="OMA" id="MYMRLRH"/>
<feature type="region of interest" description="Disordered" evidence="3">
    <location>
        <begin position="361"/>
        <end position="398"/>
    </location>
</feature>
<evidence type="ECO:0000313" key="6">
    <source>
        <dbReference type="Proteomes" id="UP000019373"/>
    </source>
</evidence>
<keyword evidence="6" id="KW-1185">Reference proteome</keyword>